<dbReference type="RefSeq" id="WP_140590472.1">
    <property type="nucleotide sequence ID" value="NZ_VFWZ01000002.1"/>
</dbReference>
<name>A0A504JEL7_9FLAO</name>
<evidence type="ECO:0000313" key="2">
    <source>
        <dbReference type="EMBL" id="TPN86875.1"/>
    </source>
</evidence>
<dbReference type="InterPro" id="IPR054186">
    <property type="entry name" value="DUF6891"/>
</dbReference>
<proteinExistence type="predicted"/>
<sequence>MTENQEFIYASIRNQVRSGLFSLEEIELNIFEEIEDNGFEKEISNEWALSTIEKEIKALDTDSEQWEKETDVDKLVKVFDALCKENIIALHCAGYTMSDGETEVVEIEVELRNHGIQSDGYCFYHQQDLEAAVNESRNLFLAFQKIDNEDEATAVAVGKRIVQKLKEYGFKTNWEETVHRRIEITNFCWKKKFDNTTRDLLDYEQVLELMLNNKK</sequence>
<gene>
    <name evidence="2" type="ORF">FHK87_04535</name>
</gene>
<accession>A0A504JEL7</accession>
<comment type="caution">
    <text evidence="2">The sequence shown here is derived from an EMBL/GenBank/DDBJ whole genome shotgun (WGS) entry which is preliminary data.</text>
</comment>
<feature type="domain" description="DUF6891" evidence="1">
    <location>
        <begin position="3"/>
        <end position="192"/>
    </location>
</feature>
<evidence type="ECO:0000259" key="1">
    <source>
        <dbReference type="Pfam" id="PF21831"/>
    </source>
</evidence>
<protein>
    <recommendedName>
        <fullName evidence="1">DUF6891 domain-containing protein</fullName>
    </recommendedName>
</protein>
<reference evidence="2 3" key="1">
    <citation type="submission" date="2019-06" db="EMBL/GenBank/DDBJ databases">
        <authorList>
            <person name="Meng X."/>
        </authorList>
    </citation>
    <scope>NUCLEOTIDE SEQUENCE [LARGE SCALE GENOMIC DNA]</scope>
    <source>
        <strain evidence="2 3">M625</strain>
    </source>
</reference>
<keyword evidence="3" id="KW-1185">Reference proteome</keyword>
<dbReference type="AlphaFoldDB" id="A0A504JEL7"/>
<evidence type="ECO:0000313" key="3">
    <source>
        <dbReference type="Proteomes" id="UP000315540"/>
    </source>
</evidence>
<dbReference type="EMBL" id="VFWZ01000002">
    <property type="protein sequence ID" value="TPN86875.1"/>
    <property type="molecule type" value="Genomic_DNA"/>
</dbReference>
<organism evidence="2 3">
    <name type="scientific">Aquimarina algicola</name>
    <dbReference type="NCBI Taxonomy" id="2589995"/>
    <lineage>
        <taxon>Bacteria</taxon>
        <taxon>Pseudomonadati</taxon>
        <taxon>Bacteroidota</taxon>
        <taxon>Flavobacteriia</taxon>
        <taxon>Flavobacteriales</taxon>
        <taxon>Flavobacteriaceae</taxon>
        <taxon>Aquimarina</taxon>
    </lineage>
</organism>
<dbReference type="OrthoDB" id="5515732at2"/>
<dbReference type="Pfam" id="PF21831">
    <property type="entry name" value="DUF6891"/>
    <property type="match status" value="1"/>
</dbReference>
<dbReference type="Proteomes" id="UP000315540">
    <property type="component" value="Unassembled WGS sequence"/>
</dbReference>